<keyword evidence="2 5" id="KW-0255">Endonuclease</keyword>
<dbReference type="GO" id="GO:0046872">
    <property type="term" value="F:metal ion binding"/>
    <property type="evidence" value="ECO:0007669"/>
    <property type="project" value="UniProtKB-UniRule"/>
</dbReference>
<keyword evidence="2" id="KW-0234">DNA repair</keyword>
<feature type="compositionally biased region" description="Low complexity" evidence="3">
    <location>
        <begin position="364"/>
        <end position="376"/>
    </location>
</feature>
<keyword evidence="2" id="KW-0479">Metal-binding</keyword>
<feature type="compositionally biased region" description="Acidic residues" evidence="3">
    <location>
        <begin position="119"/>
        <end position="128"/>
    </location>
</feature>
<dbReference type="GO" id="GO:0048476">
    <property type="term" value="C:Holliday junction resolvase complex"/>
    <property type="evidence" value="ECO:0007669"/>
    <property type="project" value="UniProtKB-UniRule"/>
</dbReference>
<gene>
    <name evidence="5" type="ORF">QTG54_000005</name>
</gene>
<protein>
    <recommendedName>
        <fullName evidence="2">Crossover junction endonuclease MUS81</fullName>
        <ecNumber evidence="2">3.1.22.-</ecNumber>
    </recommendedName>
</protein>
<accession>A0AAD8YMX3</accession>
<dbReference type="InterPro" id="IPR047417">
    <property type="entry name" value="WHD_MUS81"/>
</dbReference>
<dbReference type="InterPro" id="IPR006166">
    <property type="entry name" value="ERCC4_domain"/>
</dbReference>
<dbReference type="Gene3D" id="1.10.10.10">
    <property type="entry name" value="Winged helix-like DNA-binding domain superfamily/Winged helix DNA-binding domain"/>
    <property type="match status" value="1"/>
</dbReference>
<evidence type="ECO:0000313" key="5">
    <source>
        <dbReference type="EMBL" id="KAK1748066.1"/>
    </source>
</evidence>
<keyword evidence="6" id="KW-1185">Reference proteome</keyword>
<dbReference type="InterPro" id="IPR036361">
    <property type="entry name" value="SAP_dom_sf"/>
</dbReference>
<feature type="compositionally biased region" description="Basic and acidic residues" evidence="3">
    <location>
        <begin position="904"/>
        <end position="916"/>
    </location>
</feature>
<dbReference type="InterPro" id="IPR036388">
    <property type="entry name" value="WH-like_DNA-bd_sf"/>
</dbReference>
<evidence type="ECO:0000256" key="3">
    <source>
        <dbReference type="SAM" id="MobiDB-lite"/>
    </source>
</evidence>
<dbReference type="InterPro" id="IPR033309">
    <property type="entry name" value="Mus81"/>
</dbReference>
<dbReference type="Proteomes" id="UP001224775">
    <property type="component" value="Unassembled WGS sequence"/>
</dbReference>
<feature type="compositionally biased region" description="Acidic residues" evidence="3">
    <location>
        <begin position="161"/>
        <end position="174"/>
    </location>
</feature>
<feature type="compositionally biased region" description="Polar residues" evidence="3">
    <location>
        <begin position="264"/>
        <end position="277"/>
    </location>
</feature>
<keyword evidence="2" id="KW-0460">Magnesium</keyword>
<reference evidence="5" key="1">
    <citation type="submission" date="2023-06" db="EMBL/GenBank/DDBJ databases">
        <title>Survivors Of The Sea: Transcriptome response of Skeletonema marinoi to long-term dormancy.</title>
        <authorList>
            <person name="Pinder M.I.M."/>
            <person name="Kourtchenko O."/>
            <person name="Robertson E.K."/>
            <person name="Larsson T."/>
            <person name="Maumus F."/>
            <person name="Osuna-Cruz C.M."/>
            <person name="Vancaester E."/>
            <person name="Stenow R."/>
            <person name="Vandepoele K."/>
            <person name="Ploug H."/>
            <person name="Bruchert V."/>
            <person name="Godhe A."/>
            <person name="Topel M."/>
        </authorList>
    </citation>
    <scope>NUCLEOTIDE SEQUENCE</scope>
    <source>
        <strain evidence="5">R05AC</strain>
    </source>
</reference>
<comment type="similarity">
    <text evidence="2">Belongs to the XPF family.</text>
</comment>
<feature type="region of interest" description="Disordered" evidence="3">
    <location>
        <begin position="109"/>
        <end position="445"/>
    </location>
</feature>
<keyword evidence="2" id="KW-0227">DNA damage</keyword>
<sequence length="1147" mass="124805">MDTSIIDLCDSEDDDTHNHTAATTNQQAKIQPSKKPPKIYNSPSSSSSSSSDEELWNAGGFLNNKPKKEEVVRKGNYFKEVREKCAAYGGNSNASVAKTKSGVALKSSLAVKKASIRLEEDDDEEFDEDVRNSPLKKRSDKSKSGTSNGNKVPVKAVGDVECIEIDLSSSDDDDVNNKPTTKKRNNGSNSNSNQAKSGHDESPFRIRKRSSVSVAKKMTAAEVASKPPPPKKTKAYNNSYNNSDDNNVDDDDSSTTVPLPESKSFPTTSKTATNKRQQTVHEEIDLSMDMSDDDGIDFNNNDDPFNDNDNAITNDFGGNVDDVYSSSSSSSDDGDKKPSHKKVQMAAAAAKSRDVPIDIDSDDSSSSSSSTDLLDLYTPRPMKKKKGNAKMRKTSFTTDTNLNNTTNNNKAHSSDKKKCPDSTKSTTSTSSKLLTPREFSPSTTSPFGATFAAATAVKLRVPTPAIPAMSAKVINEIGGKLYPDLTHNFIIALTSQARRARHNSYQRASFDSALRSIVVIALHMRPLRSAEATRRMKGVGSNFYDLLKESVAGSKSKKPFEPKKGKFTCVAAAALVGLLEMEERVQRDAARVASANGNDDTTSSFPMEDLIISINSLLDSRANANLSQTAQQYLNKDNLDPGWGQVKKLCSTNAASDLGGPFMKERKRKGACSSGRVFELLDSGRSLATKLRTLAQSGPFEPGPLRQLPDESVDQEFGNVTMSMDFREGGGGGRSLHKMCDQLDIRGVPYVVRELKIADYIFFVGEKLAPVLIERKTADDVAGSLHDGRWERQQRCMRKAQYVLGGGSARRCQICYIIEGDASKRTVHGGNVGRRTWFQSVDDVENAIEKLPSLGFSVMRSKSTLDTIGILAKVAQDVSWKVNNGNIDVMYSYEQFLSRVKKLGEDKGEPPTDRAHQNPAPPVVVNTNFMPSTANAATAAAAAASSTRDDDATFSPQRSDSPGGFGSDDDAPQQTNNAEKVAELKKLSMARLKEMLKERDEKTGGKKEELISRLLKPRKPELLILRARRKEYVPKVPSSNAAIMVALLLNHIPGTQGLTKERLMVLAEETGVSKESMSGDGSSFYDGWSGMKQLQEGDPALVRREKGHRYSLTTQPPESAGVAVANALHILAHREDMCTCGNPPNGV</sequence>
<dbReference type="EC" id="3.1.22.-" evidence="2"/>
<dbReference type="SMART" id="SM00891">
    <property type="entry name" value="ERCC4"/>
    <property type="match status" value="1"/>
</dbReference>
<feature type="compositionally biased region" description="Low complexity" evidence="3">
    <location>
        <begin position="297"/>
        <end position="310"/>
    </location>
</feature>
<dbReference type="GO" id="GO:0006308">
    <property type="term" value="P:DNA catabolic process"/>
    <property type="evidence" value="ECO:0007669"/>
    <property type="project" value="UniProtKB-UniRule"/>
</dbReference>
<feature type="compositionally biased region" description="Low complexity" evidence="3">
    <location>
        <begin position="321"/>
        <end position="331"/>
    </location>
</feature>
<comment type="function">
    <text evidence="2">Interacts with EME1 to form a DNA structure-specific endonuclease with substrate preference for branched DNA structures with a 5'-end at the branch nick. Typical substrates include 3'-flap structures, D-loops, replication forks and nicked Holliday junctions. May be required in mitosis for the processing of stalled or collapsed replication fork intermediates. May be required in meiosis for the repair of meiosis-specific double strand breaks subsequent to single-end invasion (SEI).</text>
</comment>
<evidence type="ECO:0000313" key="6">
    <source>
        <dbReference type="Proteomes" id="UP001224775"/>
    </source>
</evidence>
<comment type="caution">
    <text evidence="5">The sequence shown here is derived from an EMBL/GenBank/DDBJ whole genome shotgun (WGS) entry which is preliminary data.</text>
</comment>
<dbReference type="EMBL" id="JATAAI010000001">
    <property type="protein sequence ID" value="KAK1748066.1"/>
    <property type="molecule type" value="Genomic_DNA"/>
</dbReference>
<comment type="subunit">
    <text evidence="2">Interacts with EME1.</text>
</comment>
<feature type="compositionally biased region" description="Low complexity" evidence="3">
    <location>
        <begin position="236"/>
        <end position="245"/>
    </location>
</feature>
<dbReference type="InterPro" id="IPR003034">
    <property type="entry name" value="SAP_dom"/>
</dbReference>
<feature type="compositionally biased region" description="Low complexity" evidence="3">
    <location>
        <begin position="19"/>
        <end position="28"/>
    </location>
</feature>
<evidence type="ECO:0000256" key="1">
    <source>
        <dbReference type="ARBA" id="ARBA00022801"/>
    </source>
</evidence>
<proteinExistence type="inferred from homology"/>
<feature type="compositionally biased region" description="Low complexity" evidence="3">
    <location>
        <begin position="422"/>
        <end position="436"/>
    </location>
</feature>
<feature type="region of interest" description="Disordered" evidence="3">
    <location>
        <begin position="940"/>
        <end position="974"/>
    </location>
</feature>
<evidence type="ECO:0000256" key="2">
    <source>
        <dbReference type="RuleBase" id="RU369042"/>
    </source>
</evidence>
<dbReference type="CDD" id="cd21036">
    <property type="entry name" value="WH_MUS81"/>
    <property type="match status" value="1"/>
</dbReference>
<dbReference type="PROSITE" id="PS50800">
    <property type="entry name" value="SAP"/>
    <property type="match status" value="1"/>
</dbReference>
<dbReference type="GO" id="GO:0008821">
    <property type="term" value="F:crossover junction DNA endonuclease activity"/>
    <property type="evidence" value="ECO:0007669"/>
    <property type="project" value="UniProtKB-UniRule"/>
</dbReference>
<feature type="compositionally biased region" description="Basic and acidic residues" evidence="3">
    <location>
        <begin position="412"/>
        <end position="421"/>
    </location>
</feature>
<keyword evidence="2" id="KW-0539">Nucleus</keyword>
<dbReference type="GO" id="GO:0000712">
    <property type="term" value="P:resolution of meiotic recombination intermediates"/>
    <property type="evidence" value="ECO:0007669"/>
    <property type="project" value="TreeGrafter"/>
</dbReference>
<dbReference type="Gene3D" id="3.40.50.10130">
    <property type="match status" value="1"/>
</dbReference>
<dbReference type="PANTHER" id="PTHR13451:SF0">
    <property type="entry name" value="CROSSOVER JUNCTION ENDONUCLEASE MUS81"/>
    <property type="match status" value="1"/>
</dbReference>
<dbReference type="InterPro" id="IPR011335">
    <property type="entry name" value="Restrct_endonuc-II-like"/>
</dbReference>
<dbReference type="GO" id="GO:0031573">
    <property type="term" value="P:mitotic intra-S DNA damage checkpoint signaling"/>
    <property type="evidence" value="ECO:0007669"/>
    <property type="project" value="TreeGrafter"/>
</dbReference>
<dbReference type="SUPFAM" id="SSF52980">
    <property type="entry name" value="Restriction endonuclease-like"/>
    <property type="match status" value="1"/>
</dbReference>
<dbReference type="PANTHER" id="PTHR13451">
    <property type="entry name" value="CLASS II CROSSOVER JUNCTION ENDONUCLEASE MUS81"/>
    <property type="match status" value="1"/>
</dbReference>
<feature type="region of interest" description="Disordered" evidence="3">
    <location>
        <begin position="904"/>
        <end position="928"/>
    </location>
</feature>
<keyword evidence="2" id="KW-0540">Nuclease</keyword>
<feature type="region of interest" description="Disordered" evidence="3">
    <location>
        <begin position="1"/>
        <end position="69"/>
    </location>
</feature>
<feature type="domain" description="SAP" evidence="4">
    <location>
        <begin position="984"/>
        <end position="1018"/>
    </location>
</feature>
<feature type="compositionally biased region" description="Basic residues" evidence="3">
    <location>
        <begin position="381"/>
        <end position="393"/>
    </location>
</feature>
<organism evidence="5 6">
    <name type="scientific">Skeletonema marinoi</name>
    <dbReference type="NCBI Taxonomy" id="267567"/>
    <lineage>
        <taxon>Eukaryota</taxon>
        <taxon>Sar</taxon>
        <taxon>Stramenopiles</taxon>
        <taxon>Ochrophyta</taxon>
        <taxon>Bacillariophyta</taxon>
        <taxon>Coscinodiscophyceae</taxon>
        <taxon>Thalassiosirophycidae</taxon>
        <taxon>Thalassiosirales</taxon>
        <taxon>Skeletonemataceae</taxon>
        <taxon>Skeletonema</taxon>
        <taxon>Skeletonema marinoi-dohrnii complex</taxon>
    </lineage>
</organism>
<feature type="compositionally biased region" description="Low complexity" evidence="3">
    <location>
        <begin position="394"/>
        <end position="409"/>
    </location>
</feature>
<comment type="cofactor">
    <cofactor evidence="2">
        <name>Mg(2+)</name>
        <dbReference type="ChEBI" id="CHEBI:18420"/>
    </cofactor>
</comment>
<dbReference type="Gene3D" id="1.10.720.30">
    <property type="entry name" value="SAP domain"/>
    <property type="match status" value="1"/>
</dbReference>
<keyword evidence="1 2" id="KW-0378">Hydrolase</keyword>
<dbReference type="GO" id="GO:0000727">
    <property type="term" value="P:double-strand break repair via break-induced replication"/>
    <property type="evidence" value="ECO:0007669"/>
    <property type="project" value="UniProtKB-UniRule"/>
</dbReference>
<name>A0AAD8YMX3_9STRA</name>
<feature type="compositionally biased region" description="Low complexity" evidence="3">
    <location>
        <begin position="38"/>
        <end position="50"/>
    </location>
</feature>
<dbReference type="GO" id="GO:0048257">
    <property type="term" value="F:3'-flap endonuclease activity"/>
    <property type="evidence" value="ECO:0007669"/>
    <property type="project" value="TreeGrafter"/>
</dbReference>
<dbReference type="GO" id="GO:0005634">
    <property type="term" value="C:nucleus"/>
    <property type="evidence" value="ECO:0007669"/>
    <property type="project" value="UniProtKB-SubCell"/>
</dbReference>
<dbReference type="SUPFAM" id="SSF68906">
    <property type="entry name" value="SAP domain"/>
    <property type="match status" value="1"/>
</dbReference>
<comment type="subcellular location">
    <subcellularLocation>
        <location evidence="2">Nucleus</location>
    </subcellularLocation>
</comment>
<evidence type="ECO:0000259" key="4">
    <source>
        <dbReference type="PROSITE" id="PS50800"/>
    </source>
</evidence>
<dbReference type="GO" id="GO:0003677">
    <property type="term" value="F:DNA binding"/>
    <property type="evidence" value="ECO:0007669"/>
    <property type="project" value="UniProtKB-UniRule"/>
</dbReference>
<keyword evidence="2" id="KW-0233">DNA recombination</keyword>
<dbReference type="AlphaFoldDB" id="A0AAD8YMX3"/>
<dbReference type="Pfam" id="PF02732">
    <property type="entry name" value="ERCC4"/>
    <property type="match status" value="1"/>
</dbReference>